<protein>
    <submittedName>
        <fullName evidence="2">Uncharacterized protein</fullName>
    </submittedName>
</protein>
<dbReference type="EMBL" id="JACEIK010004176">
    <property type="protein sequence ID" value="MCD9644512.1"/>
    <property type="molecule type" value="Genomic_DNA"/>
</dbReference>
<accession>A0ABS8VDX1</accession>
<reference evidence="2 3" key="1">
    <citation type="journal article" date="2021" name="BMC Genomics">
        <title>Datura genome reveals duplications of psychoactive alkaloid biosynthetic genes and high mutation rate following tissue culture.</title>
        <authorList>
            <person name="Rajewski A."/>
            <person name="Carter-House D."/>
            <person name="Stajich J."/>
            <person name="Litt A."/>
        </authorList>
    </citation>
    <scope>NUCLEOTIDE SEQUENCE [LARGE SCALE GENOMIC DNA]</scope>
    <source>
        <strain evidence="2">AR-01</strain>
    </source>
</reference>
<sequence length="122" mass="13540">MGPRLGPSEDLVGINHQARHYAQYTEGAYGECARQGTQGDFWANTQGSNQDSWHHGQGNQGQNYYGNNSYDQDGAKERDQGQWRNRDALKNDKSGVYVPPSAIELDMNNFVSRPTLGGMSDT</sequence>
<evidence type="ECO:0000313" key="3">
    <source>
        <dbReference type="Proteomes" id="UP000823775"/>
    </source>
</evidence>
<dbReference type="Proteomes" id="UP000823775">
    <property type="component" value="Unassembled WGS sequence"/>
</dbReference>
<evidence type="ECO:0000313" key="2">
    <source>
        <dbReference type="EMBL" id="MCD9644512.1"/>
    </source>
</evidence>
<comment type="caution">
    <text evidence="2">The sequence shown here is derived from an EMBL/GenBank/DDBJ whole genome shotgun (WGS) entry which is preliminary data.</text>
</comment>
<feature type="compositionally biased region" description="Low complexity" evidence="1">
    <location>
        <begin position="56"/>
        <end position="72"/>
    </location>
</feature>
<keyword evidence="3" id="KW-1185">Reference proteome</keyword>
<evidence type="ECO:0000256" key="1">
    <source>
        <dbReference type="SAM" id="MobiDB-lite"/>
    </source>
</evidence>
<feature type="region of interest" description="Disordered" evidence="1">
    <location>
        <begin position="41"/>
        <end position="95"/>
    </location>
</feature>
<organism evidence="2 3">
    <name type="scientific">Datura stramonium</name>
    <name type="common">Jimsonweed</name>
    <name type="synonym">Common thornapple</name>
    <dbReference type="NCBI Taxonomy" id="4076"/>
    <lineage>
        <taxon>Eukaryota</taxon>
        <taxon>Viridiplantae</taxon>
        <taxon>Streptophyta</taxon>
        <taxon>Embryophyta</taxon>
        <taxon>Tracheophyta</taxon>
        <taxon>Spermatophyta</taxon>
        <taxon>Magnoliopsida</taxon>
        <taxon>eudicotyledons</taxon>
        <taxon>Gunneridae</taxon>
        <taxon>Pentapetalae</taxon>
        <taxon>asterids</taxon>
        <taxon>lamiids</taxon>
        <taxon>Solanales</taxon>
        <taxon>Solanaceae</taxon>
        <taxon>Solanoideae</taxon>
        <taxon>Datureae</taxon>
        <taxon>Datura</taxon>
    </lineage>
</organism>
<gene>
    <name evidence="2" type="ORF">HAX54_032767</name>
</gene>
<name>A0ABS8VDX1_DATST</name>
<proteinExistence type="predicted"/>
<feature type="compositionally biased region" description="Basic and acidic residues" evidence="1">
    <location>
        <begin position="73"/>
        <end position="93"/>
    </location>
</feature>
<feature type="compositionally biased region" description="Polar residues" evidence="1">
    <location>
        <begin position="41"/>
        <end position="51"/>
    </location>
</feature>